<evidence type="ECO:0000313" key="1">
    <source>
        <dbReference type="EMBL" id="SVB59929.1"/>
    </source>
</evidence>
<sequence>MAGGGQIIARLFSKMKPRVQPGVNTNELDLFAEEFIK</sequence>
<proteinExistence type="predicted"/>
<protein>
    <submittedName>
        <fullName evidence="1">Uncharacterized protein</fullName>
    </submittedName>
</protein>
<dbReference type="EMBL" id="UINC01048862">
    <property type="protein sequence ID" value="SVB59929.1"/>
    <property type="molecule type" value="Genomic_DNA"/>
</dbReference>
<feature type="non-terminal residue" evidence="1">
    <location>
        <position position="37"/>
    </location>
</feature>
<gene>
    <name evidence="1" type="ORF">METZ01_LOCUS212783</name>
</gene>
<dbReference type="AlphaFoldDB" id="A0A382FB82"/>
<organism evidence="1">
    <name type="scientific">marine metagenome</name>
    <dbReference type="NCBI Taxonomy" id="408172"/>
    <lineage>
        <taxon>unclassified sequences</taxon>
        <taxon>metagenomes</taxon>
        <taxon>ecological metagenomes</taxon>
    </lineage>
</organism>
<name>A0A382FB82_9ZZZZ</name>
<accession>A0A382FB82</accession>
<reference evidence="1" key="1">
    <citation type="submission" date="2018-05" db="EMBL/GenBank/DDBJ databases">
        <authorList>
            <person name="Lanie J.A."/>
            <person name="Ng W.-L."/>
            <person name="Kazmierczak K.M."/>
            <person name="Andrzejewski T.M."/>
            <person name="Davidsen T.M."/>
            <person name="Wayne K.J."/>
            <person name="Tettelin H."/>
            <person name="Glass J.I."/>
            <person name="Rusch D."/>
            <person name="Podicherti R."/>
            <person name="Tsui H.-C.T."/>
            <person name="Winkler M.E."/>
        </authorList>
    </citation>
    <scope>NUCLEOTIDE SEQUENCE</scope>
</reference>